<feature type="chain" id="PRO_5010541803" evidence="3">
    <location>
        <begin position="27"/>
        <end position="541"/>
    </location>
</feature>
<keyword evidence="2" id="KW-0812">Transmembrane</keyword>
<dbReference type="Pfam" id="PF00497">
    <property type="entry name" value="SBP_bac_3"/>
    <property type="match status" value="2"/>
</dbReference>
<reference evidence="7" key="1">
    <citation type="submission" date="2017-02" db="EMBL/GenBank/DDBJ databases">
        <authorList>
            <person name="Varghese N."/>
            <person name="Submissions S."/>
        </authorList>
    </citation>
    <scope>NUCLEOTIDE SEQUENCE [LARGE SCALE GENOMIC DNA]</scope>
    <source>
        <strain evidence="7">ATCC BAA-1030</strain>
    </source>
</reference>
<dbReference type="PANTHER" id="PTHR35936">
    <property type="entry name" value="MEMBRANE-BOUND LYTIC MUREIN TRANSGLYCOSYLASE F"/>
    <property type="match status" value="1"/>
</dbReference>
<feature type="domain" description="Ionotropic glutamate receptor C-terminal" evidence="5">
    <location>
        <begin position="28"/>
        <end position="252"/>
    </location>
</feature>
<dbReference type="OrthoDB" id="9774451at2"/>
<gene>
    <name evidence="6" type="ORF">SAMN02745116_00159</name>
</gene>
<dbReference type="AlphaFoldDB" id="A0A1T4KAW1"/>
<dbReference type="InterPro" id="IPR001638">
    <property type="entry name" value="Solute-binding_3/MltF_N"/>
</dbReference>
<dbReference type="Gene3D" id="3.40.190.10">
    <property type="entry name" value="Periplasmic binding protein-like II"/>
    <property type="match status" value="4"/>
</dbReference>
<evidence type="ECO:0000259" key="4">
    <source>
        <dbReference type="SMART" id="SM00062"/>
    </source>
</evidence>
<feature type="domain" description="Solute-binding protein family 3/N-terminal" evidence="4">
    <location>
        <begin position="265"/>
        <end position="487"/>
    </location>
</feature>
<keyword evidence="7" id="KW-1185">Reference proteome</keyword>
<dbReference type="STRING" id="263852.SAMN02745116_00159"/>
<protein>
    <submittedName>
        <fullName evidence="6">Polar amino acid transport system substrate-binding protein</fullName>
    </submittedName>
</protein>
<evidence type="ECO:0000313" key="6">
    <source>
        <dbReference type="EMBL" id="SJZ39570.1"/>
    </source>
</evidence>
<keyword evidence="2" id="KW-1133">Transmembrane helix</keyword>
<proteinExistence type="predicted"/>
<organism evidence="6 7">
    <name type="scientific">Pilibacter termitis</name>
    <dbReference type="NCBI Taxonomy" id="263852"/>
    <lineage>
        <taxon>Bacteria</taxon>
        <taxon>Bacillati</taxon>
        <taxon>Bacillota</taxon>
        <taxon>Bacilli</taxon>
        <taxon>Lactobacillales</taxon>
        <taxon>Enterococcaceae</taxon>
        <taxon>Pilibacter</taxon>
    </lineage>
</organism>
<keyword evidence="1 3" id="KW-0732">Signal</keyword>
<dbReference type="PANTHER" id="PTHR35936:SF17">
    <property type="entry name" value="ARGININE-BINDING EXTRACELLULAR PROTEIN ARTP"/>
    <property type="match status" value="1"/>
</dbReference>
<evidence type="ECO:0000259" key="5">
    <source>
        <dbReference type="SMART" id="SM00079"/>
    </source>
</evidence>
<dbReference type="InterPro" id="IPR001320">
    <property type="entry name" value="Iontro_rcpt_C"/>
</dbReference>
<evidence type="ECO:0000313" key="7">
    <source>
        <dbReference type="Proteomes" id="UP000190328"/>
    </source>
</evidence>
<dbReference type="GO" id="GO:0015276">
    <property type="term" value="F:ligand-gated monoatomic ion channel activity"/>
    <property type="evidence" value="ECO:0007669"/>
    <property type="project" value="InterPro"/>
</dbReference>
<dbReference type="SMART" id="SM00062">
    <property type="entry name" value="PBPb"/>
    <property type="match status" value="2"/>
</dbReference>
<dbReference type="EMBL" id="FUXI01000002">
    <property type="protein sequence ID" value="SJZ39570.1"/>
    <property type="molecule type" value="Genomic_DNA"/>
</dbReference>
<evidence type="ECO:0000256" key="3">
    <source>
        <dbReference type="SAM" id="SignalP"/>
    </source>
</evidence>
<accession>A0A1T4KAW1</accession>
<evidence type="ECO:0000256" key="1">
    <source>
        <dbReference type="ARBA" id="ARBA00022729"/>
    </source>
</evidence>
<feature type="signal peptide" evidence="3">
    <location>
        <begin position="1"/>
        <end position="26"/>
    </location>
</feature>
<dbReference type="SUPFAM" id="SSF53850">
    <property type="entry name" value="Periplasmic binding protein-like II"/>
    <property type="match status" value="2"/>
</dbReference>
<keyword evidence="2" id="KW-0472">Membrane</keyword>
<feature type="domain" description="Solute-binding protein family 3/N-terminal" evidence="4">
    <location>
        <begin position="28"/>
        <end position="253"/>
    </location>
</feature>
<dbReference type="GO" id="GO:0016020">
    <property type="term" value="C:membrane"/>
    <property type="evidence" value="ECO:0007669"/>
    <property type="project" value="InterPro"/>
</dbReference>
<feature type="transmembrane region" description="Helical" evidence="2">
    <location>
        <begin position="511"/>
        <end position="531"/>
    </location>
</feature>
<sequence>MKTLKKLLPFLLLSGFALFFGKSAHATVYNIGTDLNQPPFEYKKKDGTMTGMEMEVLQEIARIEDFQYTLITANFSSLLTSVQTGELDGVISAVTITDNRKAAFDFSAGYMDTGLAIATLKSSKDITKPEDLRGKTVLARRGTLGANWAMENRKVYGWNVVLDDQEQDTIQTFVANAPKEYAAFIDDVYHFSFEMKKRDDLKFVGKAFEKGAYGFAVKKGENQELLKKINDGIQKIKTSGKLNEIKNKYFKGVKIPAFEKESNETFVIAMNSDNAPFCYQNNQNRIVGLEYDLLNEIAKRVGFKIEYKFVQSGSGYALVENKQVDAFFSGLRMSEEMTTRYASSLPYTRSGIQFCTYKDGAYKDIADLKGSMIGVMSGMNSVSWLKENQERFDFHIHEFDTGQTDMIREAKRLKVDALLTKAMVINFHTLSDSSLQKIGEEFDIHDISCIANKEYDGKFIVQFNKGLKEMQKDGSYQDILEQYLVYGEKSEKVPKTAESLGKSESKSSNSLTYIIVASVFGVVVLLGVIGYKMHIERRHNS</sequence>
<evidence type="ECO:0000256" key="2">
    <source>
        <dbReference type="SAM" id="Phobius"/>
    </source>
</evidence>
<dbReference type="Proteomes" id="UP000190328">
    <property type="component" value="Unassembled WGS sequence"/>
</dbReference>
<dbReference type="SMART" id="SM00079">
    <property type="entry name" value="PBPe"/>
    <property type="match status" value="1"/>
</dbReference>
<dbReference type="RefSeq" id="WP_078806137.1">
    <property type="nucleotide sequence ID" value="NZ_FUXI01000002.1"/>
</dbReference>
<name>A0A1T4KAW1_9ENTE</name>